<dbReference type="SUPFAM" id="SSF46785">
    <property type="entry name" value="Winged helix' DNA-binding domain"/>
    <property type="match status" value="1"/>
</dbReference>
<feature type="domain" description="NrtR DNA-binding winged helix" evidence="2">
    <location>
        <begin position="265"/>
        <end position="324"/>
    </location>
</feature>
<organism evidence="3 4">
    <name type="scientific">Rhodovibrio sodomensis</name>
    <dbReference type="NCBI Taxonomy" id="1088"/>
    <lineage>
        <taxon>Bacteria</taxon>
        <taxon>Pseudomonadati</taxon>
        <taxon>Pseudomonadota</taxon>
        <taxon>Alphaproteobacteria</taxon>
        <taxon>Rhodospirillales</taxon>
        <taxon>Rhodovibrionaceae</taxon>
        <taxon>Rhodovibrio</taxon>
    </lineage>
</organism>
<reference evidence="3 4" key="1">
    <citation type="journal article" date="2020" name="Microorganisms">
        <title>Osmotic Adaptation and Compatible Solute Biosynthesis of Phototrophic Bacteria as Revealed from Genome Analyses.</title>
        <authorList>
            <person name="Imhoff J.F."/>
            <person name="Rahn T."/>
            <person name="Kunzel S."/>
            <person name="Keller A."/>
            <person name="Neulinger S.C."/>
        </authorList>
    </citation>
    <scope>NUCLEOTIDE SEQUENCE [LARGE SCALE GENOMIC DNA]</scope>
    <source>
        <strain evidence="3 4">DSM 9895</strain>
    </source>
</reference>
<dbReference type="InterPro" id="IPR036390">
    <property type="entry name" value="WH_DNA-bd_sf"/>
</dbReference>
<feature type="compositionally biased region" description="Gly residues" evidence="1">
    <location>
        <begin position="96"/>
        <end position="109"/>
    </location>
</feature>
<keyword evidence="4" id="KW-1185">Reference proteome</keyword>
<dbReference type="InterPro" id="IPR036388">
    <property type="entry name" value="WH-like_DNA-bd_sf"/>
</dbReference>
<feature type="region of interest" description="Disordered" evidence="1">
    <location>
        <begin position="308"/>
        <end position="348"/>
    </location>
</feature>
<dbReference type="SUPFAM" id="SSF55811">
    <property type="entry name" value="Nudix"/>
    <property type="match status" value="1"/>
</dbReference>
<protein>
    <recommendedName>
        <fullName evidence="2">NrtR DNA-binding winged helix domain-containing protein</fullName>
    </recommendedName>
</protein>
<feature type="compositionally biased region" description="Basic and acidic residues" evidence="1">
    <location>
        <begin position="85"/>
        <end position="94"/>
    </location>
</feature>
<dbReference type="Gene3D" id="1.10.10.10">
    <property type="entry name" value="Winged helix-like DNA-binding domain superfamily/Winged helix DNA-binding domain"/>
    <property type="match status" value="1"/>
</dbReference>
<dbReference type="Gene3D" id="3.90.79.10">
    <property type="entry name" value="Nucleoside Triphosphate Pyrophosphohydrolase"/>
    <property type="match status" value="1"/>
</dbReference>
<proteinExistence type="predicted"/>
<evidence type="ECO:0000259" key="2">
    <source>
        <dbReference type="Pfam" id="PF21906"/>
    </source>
</evidence>
<evidence type="ECO:0000256" key="1">
    <source>
        <dbReference type="SAM" id="MobiDB-lite"/>
    </source>
</evidence>
<sequence length="348" mass="38224">MTVDLTAVIIAVAGGEPQVLALDAGGGGNGDNAGGDLSGTRLDALPSGPLQPGHRTLQAGLRAWVEQQTQQSLGYVEQLYTFGDRARPPHERPRAPGGGSDGGVGGGDGQADAAAARRTLSLAYLALVSQAHTDPSLPARWRRWYDLLPWEDWRAGDPAATALLTERLRAWADSADGRARRDRLDRLHLTFGLGGTAWDEERALERYELLYEAGLVPEAWTDRQQAVPREVAELPGQPMTADHRRILATAISRLRGKIKYRPVLFELMPPTFTLLQLQRTAEALSGVRLHKQNFRRLVERQKLVEETGEIETDTGGRPAKLMRFRPEVQLERPAPGVRPGAPRSSRQR</sequence>
<evidence type="ECO:0000313" key="4">
    <source>
        <dbReference type="Proteomes" id="UP001296873"/>
    </source>
</evidence>
<gene>
    <name evidence="3" type="ORF">CKO28_06990</name>
</gene>
<dbReference type="InterPro" id="IPR011213">
    <property type="entry name" value="NMN_biosyn"/>
</dbReference>
<feature type="compositionally biased region" description="Low complexity" evidence="1">
    <location>
        <begin position="332"/>
        <end position="348"/>
    </location>
</feature>
<comment type="caution">
    <text evidence="3">The sequence shown here is derived from an EMBL/GenBank/DDBJ whole genome shotgun (WGS) entry which is preliminary data.</text>
</comment>
<dbReference type="InterPro" id="IPR015797">
    <property type="entry name" value="NUDIX_hydrolase-like_dom_sf"/>
</dbReference>
<name>A0ABS1DDF1_9PROT</name>
<accession>A0ABS1DDF1</accession>
<dbReference type="Proteomes" id="UP001296873">
    <property type="component" value="Unassembled WGS sequence"/>
</dbReference>
<evidence type="ECO:0000313" key="3">
    <source>
        <dbReference type="EMBL" id="MBK1667778.1"/>
    </source>
</evidence>
<dbReference type="EMBL" id="NRRL01000011">
    <property type="protein sequence ID" value="MBK1667778.1"/>
    <property type="molecule type" value="Genomic_DNA"/>
</dbReference>
<dbReference type="InterPro" id="IPR054105">
    <property type="entry name" value="WHD_NrtR"/>
</dbReference>
<feature type="region of interest" description="Disordered" evidence="1">
    <location>
        <begin position="85"/>
        <end position="112"/>
    </location>
</feature>
<dbReference type="Pfam" id="PF21906">
    <property type="entry name" value="WHD_NrtR"/>
    <property type="match status" value="1"/>
</dbReference>
<dbReference type="PIRSF" id="PIRSF019423">
    <property type="entry name" value="NMN_biosyn"/>
    <property type="match status" value="1"/>
</dbReference>